<keyword evidence="5" id="KW-1185">Reference proteome</keyword>
<evidence type="ECO:0000256" key="1">
    <source>
        <dbReference type="ARBA" id="ARBA00022679"/>
    </source>
</evidence>
<dbReference type="CDD" id="cd02517">
    <property type="entry name" value="CMP-KDO-Synthetase"/>
    <property type="match status" value="1"/>
</dbReference>
<comment type="caution">
    <text evidence="4">The sequence shown here is derived from an EMBL/GenBank/DDBJ whole genome shotgun (WGS) entry which is preliminary data.</text>
</comment>
<dbReference type="GO" id="GO:0005829">
    <property type="term" value="C:cytosol"/>
    <property type="evidence" value="ECO:0007669"/>
    <property type="project" value="TreeGrafter"/>
</dbReference>
<sequence length="243" mass="27407">MGKTIAMIPARYAATRFPGKLMKMLGDKTIIRRAYENTLATGLFDEVSVITDSEIIFDEISKIGGIVRRSVRSHESGSDRIAEAVAEMEDVDIILNVQGDMPFVKKGPLSRLLSVFDDPGVQVASLMQELTEEEAVKNPNVVKVVVDKNMNSLLFSRSPIPYPRSTDIPVTWFEHVGVYAYRKEVLMKFTNWPMTPLEAAEKIECLRYLEHGIPLKMVVTEYMGVNIDTPEDMEKAEELIKIH</sequence>
<proteinExistence type="predicted"/>
<dbReference type="SUPFAM" id="SSF53448">
    <property type="entry name" value="Nucleotide-diphospho-sugar transferases"/>
    <property type="match status" value="1"/>
</dbReference>
<keyword evidence="2 4" id="KW-0548">Nucleotidyltransferase</keyword>
<dbReference type="NCBIfam" id="NF003952">
    <property type="entry name" value="PRK05450.1-5"/>
    <property type="match status" value="1"/>
</dbReference>
<keyword evidence="1 4" id="KW-0808">Transferase</keyword>
<organism evidence="4 5">
    <name type="scientific">Flavihumibacter solisilvae</name>
    <dbReference type="NCBI Taxonomy" id="1349421"/>
    <lineage>
        <taxon>Bacteria</taxon>
        <taxon>Pseudomonadati</taxon>
        <taxon>Bacteroidota</taxon>
        <taxon>Chitinophagia</taxon>
        <taxon>Chitinophagales</taxon>
        <taxon>Chitinophagaceae</taxon>
        <taxon>Flavihumibacter</taxon>
    </lineage>
</organism>
<keyword evidence="3" id="KW-0448">Lipopolysaccharide biosynthesis</keyword>
<evidence type="ECO:0000313" key="4">
    <source>
        <dbReference type="EMBL" id="KIC96397.1"/>
    </source>
</evidence>
<dbReference type="Pfam" id="PF02348">
    <property type="entry name" value="CTP_transf_3"/>
    <property type="match status" value="1"/>
</dbReference>
<evidence type="ECO:0000313" key="5">
    <source>
        <dbReference type="Proteomes" id="UP000031408"/>
    </source>
</evidence>
<name>A0A0C1L8C4_9BACT</name>
<dbReference type="GO" id="GO:0009103">
    <property type="term" value="P:lipopolysaccharide biosynthetic process"/>
    <property type="evidence" value="ECO:0007669"/>
    <property type="project" value="UniProtKB-KW"/>
</dbReference>
<reference evidence="4 5" key="1">
    <citation type="submission" date="2014-11" db="EMBL/GenBank/DDBJ databases">
        <title>Genome sequence of Flavihumibacter solisilvae 3-3.</title>
        <authorList>
            <person name="Zhou G."/>
            <person name="Li M."/>
            <person name="Wang G."/>
        </authorList>
    </citation>
    <scope>NUCLEOTIDE SEQUENCE [LARGE SCALE GENOMIC DNA]</scope>
    <source>
        <strain evidence="4 5">3-3</strain>
    </source>
</reference>
<dbReference type="InterPro" id="IPR003329">
    <property type="entry name" value="Cytidylyl_trans"/>
</dbReference>
<dbReference type="Gene3D" id="3.90.550.10">
    <property type="entry name" value="Spore Coat Polysaccharide Biosynthesis Protein SpsA, Chain A"/>
    <property type="match status" value="1"/>
</dbReference>
<dbReference type="InterPro" id="IPR004528">
    <property type="entry name" value="KdsB"/>
</dbReference>
<dbReference type="GO" id="GO:0008690">
    <property type="term" value="F:3-deoxy-manno-octulosonate cytidylyltransferase activity"/>
    <property type="evidence" value="ECO:0007669"/>
    <property type="project" value="InterPro"/>
</dbReference>
<dbReference type="Proteomes" id="UP000031408">
    <property type="component" value="Unassembled WGS sequence"/>
</dbReference>
<evidence type="ECO:0000256" key="2">
    <source>
        <dbReference type="ARBA" id="ARBA00022695"/>
    </source>
</evidence>
<dbReference type="InterPro" id="IPR029044">
    <property type="entry name" value="Nucleotide-diphossugar_trans"/>
</dbReference>
<dbReference type="RefSeq" id="WP_039136311.1">
    <property type="nucleotide sequence ID" value="NZ_JSVC01000001.1"/>
</dbReference>
<dbReference type="EMBL" id="JSVC01000001">
    <property type="protein sequence ID" value="KIC96397.1"/>
    <property type="molecule type" value="Genomic_DNA"/>
</dbReference>
<dbReference type="PANTHER" id="PTHR42866:SF2">
    <property type="entry name" value="3-DEOXY-MANNO-OCTULOSONATE CYTIDYLYLTRANSFERASE, MITOCHONDRIAL"/>
    <property type="match status" value="1"/>
</dbReference>
<gene>
    <name evidence="4" type="ORF">OI18_01220</name>
</gene>
<dbReference type="AlphaFoldDB" id="A0A0C1L8C4"/>
<accession>A0A0C1L8C4</accession>
<evidence type="ECO:0000256" key="3">
    <source>
        <dbReference type="ARBA" id="ARBA00022985"/>
    </source>
</evidence>
<protein>
    <submittedName>
        <fullName evidence="4">3-deoxy-manno-octulosonate cytidylyltransferase</fullName>
    </submittedName>
</protein>
<dbReference type="PANTHER" id="PTHR42866">
    <property type="entry name" value="3-DEOXY-MANNO-OCTULOSONATE CYTIDYLYLTRANSFERASE"/>
    <property type="match status" value="1"/>
</dbReference>
<dbReference type="STRING" id="1349421.OI18_01220"/>
<dbReference type="NCBIfam" id="TIGR00466">
    <property type="entry name" value="kdsB"/>
    <property type="match status" value="1"/>
</dbReference>